<gene>
    <name evidence="1" type="ORF">Vadar_032149</name>
</gene>
<dbReference type="EMBL" id="CM037157">
    <property type="protein sequence ID" value="KAH7850387.1"/>
    <property type="molecule type" value="Genomic_DNA"/>
</dbReference>
<name>A0ACB7YB98_9ERIC</name>
<protein>
    <submittedName>
        <fullName evidence="1">Uncharacterized protein</fullName>
    </submittedName>
</protein>
<comment type="caution">
    <text evidence="1">The sequence shown here is derived from an EMBL/GenBank/DDBJ whole genome shotgun (WGS) entry which is preliminary data.</text>
</comment>
<evidence type="ECO:0000313" key="1">
    <source>
        <dbReference type="EMBL" id="KAH7850387.1"/>
    </source>
</evidence>
<organism evidence="1 2">
    <name type="scientific">Vaccinium darrowii</name>
    <dbReference type="NCBI Taxonomy" id="229202"/>
    <lineage>
        <taxon>Eukaryota</taxon>
        <taxon>Viridiplantae</taxon>
        <taxon>Streptophyta</taxon>
        <taxon>Embryophyta</taxon>
        <taxon>Tracheophyta</taxon>
        <taxon>Spermatophyta</taxon>
        <taxon>Magnoliopsida</taxon>
        <taxon>eudicotyledons</taxon>
        <taxon>Gunneridae</taxon>
        <taxon>Pentapetalae</taxon>
        <taxon>asterids</taxon>
        <taxon>Ericales</taxon>
        <taxon>Ericaceae</taxon>
        <taxon>Vaccinioideae</taxon>
        <taxon>Vaccinieae</taxon>
        <taxon>Vaccinium</taxon>
    </lineage>
</organism>
<proteinExistence type="predicted"/>
<sequence length="354" mass="40097">MAMEEEEKKRKTMTSEGGNYNSRSGDGRLFPPPELPHDWVAAEILTRLPAKSLMRFKCVSKLWLSTILDPGFCEAHRARAGPHCLTGLVIVSPDHHHHRRLLRRRGDDDEEEYPNQQEGLGLGFFLATPSRRDRDVGPGSYVFDLLRHQFTLSTREYDGCDILTLGGEAESWKRLHAAPPIHLIGGGGGGGAEGKENSVYIDGERHWWHSSGCFLAAENMNMNNEYEYEWSKHSLRIPYAFADHGCCLLGNLPPGLMLLTGPSTPIEQLENQDQRQQPEEEEQVNNSESPRKATPPIYSLDLVRYEFDEFVIGGHAFSSTSLVGKDTSKLRIYSYKEDIRPLNRLWTRTMDDQS</sequence>
<keyword evidence="2" id="KW-1185">Reference proteome</keyword>
<reference evidence="1 2" key="1">
    <citation type="journal article" date="2021" name="Hortic Res">
        <title>High-quality reference genome and annotation aids understanding of berry development for evergreen blueberry (Vaccinium darrowii).</title>
        <authorList>
            <person name="Yu J."/>
            <person name="Hulse-Kemp A.M."/>
            <person name="Babiker E."/>
            <person name="Staton M."/>
        </authorList>
    </citation>
    <scope>NUCLEOTIDE SEQUENCE [LARGE SCALE GENOMIC DNA]</scope>
    <source>
        <strain evidence="2">cv. NJ 8807/NJ 8810</strain>
        <tissue evidence="1">Young leaf</tissue>
    </source>
</reference>
<dbReference type="Proteomes" id="UP000828048">
    <property type="component" value="Chromosome 7"/>
</dbReference>
<evidence type="ECO:0000313" key="2">
    <source>
        <dbReference type="Proteomes" id="UP000828048"/>
    </source>
</evidence>
<accession>A0ACB7YB98</accession>